<dbReference type="PANTHER" id="PTHR21100">
    <property type="entry name" value="PREFOLDIN SUBUNIT 4"/>
    <property type="match status" value="1"/>
</dbReference>
<dbReference type="InterPro" id="IPR009053">
    <property type="entry name" value="Prefoldin"/>
</dbReference>
<dbReference type="GO" id="GO:0006457">
    <property type="term" value="P:protein folding"/>
    <property type="evidence" value="ECO:0007669"/>
    <property type="project" value="UniProtKB-UniRule"/>
</dbReference>
<evidence type="ECO:0000256" key="4">
    <source>
        <dbReference type="PIRNR" id="PIRNR016477"/>
    </source>
</evidence>
<keyword evidence="5" id="KW-0175">Coiled coil</keyword>
<dbReference type="PIRSF" id="PIRSF016477">
    <property type="entry name" value="Prefoldin_subunit_4"/>
    <property type="match status" value="1"/>
</dbReference>
<dbReference type="PANTHER" id="PTHR21100:SF9">
    <property type="entry name" value="PREFOLDIN SUBUNIT 4"/>
    <property type="match status" value="1"/>
</dbReference>
<comment type="similarity">
    <text evidence="1 4">Belongs to the prefoldin subunit beta family.</text>
</comment>
<dbReference type="GO" id="GO:0051082">
    <property type="term" value="F:unfolded protein binding"/>
    <property type="evidence" value="ECO:0007669"/>
    <property type="project" value="InterPro"/>
</dbReference>
<comment type="function">
    <text evidence="3 4">Binds specifically to cytosolic chaperonin (c-CPN) and transfers target proteins to it. Binds to nascent polypeptide chain and promotes folding in an environment in which there are many competing pathways for nonnative proteins.</text>
</comment>
<evidence type="ECO:0000256" key="1">
    <source>
        <dbReference type="ARBA" id="ARBA00008045"/>
    </source>
</evidence>
<dbReference type="Proteomes" id="UP000327118">
    <property type="component" value="Unassembled WGS sequence"/>
</dbReference>
<evidence type="ECO:0000313" key="7">
    <source>
        <dbReference type="EMBL" id="KAE8353336.1"/>
    </source>
</evidence>
<protein>
    <recommendedName>
        <fullName evidence="4">Prefoldin subunit 4</fullName>
    </recommendedName>
</protein>
<dbReference type="InterPro" id="IPR016661">
    <property type="entry name" value="PFDN4"/>
</dbReference>
<dbReference type="OrthoDB" id="10250441at2759"/>
<keyword evidence="2 4" id="KW-0143">Chaperone</keyword>
<name>A0A5N6Z8Z4_9EURO</name>
<dbReference type="GO" id="GO:0005737">
    <property type="term" value="C:cytoplasm"/>
    <property type="evidence" value="ECO:0007669"/>
    <property type="project" value="UniProtKB-ARBA"/>
</dbReference>
<evidence type="ECO:0000256" key="3">
    <source>
        <dbReference type="ARBA" id="ARBA00024667"/>
    </source>
</evidence>
<sequence length="137" mass="15808">MIQHRMLSKEDEVSAAGEENEVRREDQEKINRFSRLHQRESLLEEQLKAKQKDKEDLEEISTELELADEDELVPYKIGDSFFQLPLADAQSLLSSSTEQIDSEVSGLEDKLGDLREELQQLKVALYARFGRSINLEV</sequence>
<reference evidence="8" key="1">
    <citation type="submission" date="2019-04" db="EMBL/GenBank/DDBJ databases">
        <title>Friends and foes A comparative genomics studyof 23 Aspergillus species from section Flavi.</title>
        <authorList>
            <consortium name="DOE Joint Genome Institute"/>
            <person name="Kjaerbolling I."/>
            <person name="Vesth T."/>
            <person name="Frisvad J.C."/>
            <person name="Nybo J.L."/>
            <person name="Theobald S."/>
            <person name="Kildgaard S."/>
            <person name="Isbrandt T."/>
            <person name="Kuo A."/>
            <person name="Sato A."/>
            <person name="Lyhne E.K."/>
            <person name="Kogle M.E."/>
            <person name="Wiebenga A."/>
            <person name="Kun R.S."/>
            <person name="Lubbers R.J."/>
            <person name="Makela M.R."/>
            <person name="Barry K."/>
            <person name="Chovatia M."/>
            <person name="Clum A."/>
            <person name="Daum C."/>
            <person name="Haridas S."/>
            <person name="He G."/>
            <person name="LaButti K."/>
            <person name="Lipzen A."/>
            <person name="Mondo S."/>
            <person name="Riley R."/>
            <person name="Salamov A."/>
            <person name="Simmons B.A."/>
            <person name="Magnuson J.K."/>
            <person name="Henrissat B."/>
            <person name="Mortensen U.H."/>
            <person name="Larsen T.O."/>
            <person name="Devries R.P."/>
            <person name="Grigoriev I.V."/>
            <person name="Machida M."/>
            <person name="Baker S.E."/>
            <person name="Andersen M.R."/>
        </authorList>
    </citation>
    <scope>NUCLEOTIDE SEQUENCE [LARGE SCALE GENOMIC DNA]</scope>
    <source>
        <strain evidence="8">CBS 553.77</strain>
    </source>
</reference>
<gene>
    <name evidence="7" type="ORF">BDV28DRAFT_133282</name>
</gene>
<evidence type="ECO:0000256" key="2">
    <source>
        <dbReference type="ARBA" id="ARBA00023186"/>
    </source>
</evidence>
<evidence type="ECO:0000256" key="5">
    <source>
        <dbReference type="SAM" id="Coils"/>
    </source>
</evidence>
<evidence type="ECO:0000256" key="6">
    <source>
        <dbReference type="SAM" id="MobiDB-lite"/>
    </source>
</evidence>
<comment type="subunit">
    <text evidence="4">Heterohexamer of two PFD-alpha type and four PFD-beta type subunits.</text>
</comment>
<accession>A0A5N6Z8Z4</accession>
<keyword evidence="8" id="KW-1185">Reference proteome</keyword>
<feature type="coiled-coil region" evidence="5">
    <location>
        <begin position="97"/>
        <end position="124"/>
    </location>
</feature>
<proteinExistence type="inferred from homology"/>
<dbReference type="FunFam" id="1.10.287.370:FF:000005">
    <property type="entry name" value="Prefoldin subunit 4"/>
    <property type="match status" value="1"/>
</dbReference>
<dbReference type="Pfam" id="PF01920">
    <property type="entry name" value="Prefoldin_2"/>
    <property type="match status" value="1"/>
</dbReference>
<dbReference type="AlphaFoldDB" id="A0A5N6Z8Z4"/>
<evidence type="ECO:0000313" key="8">
    <source>
        <dbReference type="Proteomes" id="UP000327118"/>
    </source>
</evidence>
<dbReference type="GO" id="GO:0016272">
    <property type="term" value="C:prefoldin complex"/>
    <property type="evidence" value="ECO:0007669"/>
    <property type="project" value="UniProtKB-UniRule"/>
</dbReference>
<dbReference type="EMBL" id="ML739100">
    <property type="protein sequence ID" value="KAE8353336.1"/>
    <property type="molecule type" value="Genomic_DNA"/>
</dbReference>
<organism evidence="7 8">
    <name type="scientific">Aspergillus coremiiformis</name>
    <dbReference type="NCBI Taxonomy" id="138285"/>
    <lineage>
        <taxon>Eukaryota</taxon>
        <taxon>Fungi</taxon>
        <taxon>Dikarya</taxon>
        <taxon>Ascomycota</taxon>
        <taxon>Pezizomycotina</taxon>
        <taxon>Eurotiomycetes</taxon>
        <taxon>Eurotiomycetidae</taxon>
        <taxon>Eurotiales</taxon>
        <taxon>Aspergillaceae</taxon>
        <taxon>Aspergillus</taxon>
        <taxon>Aspergillus subgen. Circumdati</taxon>
    </lineage>
</organism>
<dbReference type="InterPro" id="IPR002777">
    <property type="entry name" value="PFD_beta-like"/>
</dbReference>
<dbReference type="CDD" id="cd23165">
    <property type="entry name" value="Prefoldin_4"/>
    <property type="match status" value="1"/>
</dbReference>
<dbReference type="SUPFAM" id="SSF46579">
    <property type="entry name" value="Prefoldin"/>
    <property type="match status" value="1"/>
</dbReference>
<feature type="region of interest" description="Disordered" evidence="6">
    <location>
        <begin position="1"/>
        <end position="26"/>
    </location>
</feature>
<dbReference type="Gene3D" id="1.10.287.370">
    <property type="match status" value="1"/>
</dbReference>
<feature type="coiled-coil region" evidence="5">
    <location>
        <begin position="40"/>
        <end position="70"/>
    </location>
</feature>